<protein>
    <submittedName>
        <fullName evidence="1">DUF899 domain-containing protein</fullName>
    </submittedName>
</protein>
<reference evidence="1 2" key="1">
    <citation type="submission" date="2018-01" db="EMBL/GenBank/DDBJ databases">
        <title>Whole genome sequencing of Histamine producing bacteria.</title>
        <authorList>
            <person name="Butler K."/>
        </authorList>
    </citation>
    <scope>NUCLEOTIDE SEQUENCE [LARGE SCALE GENOMIC DNA]</scope>
    <source>
        <strain evidence="1 2">DSM 100436</strain>
    </source>
</reference>
<dbReference type="Gene3D" id="3.40.30.10">
    <property type="entry name" value="Glutaredoxin"/>
    <property type="match status" value="1"/>
</dbReference>
<comment type="caution">
    <text evidence="1">The sequence shown here is derived from an EMBL/GenBank/DDBJ whole genome shotgun (WGS) entry which is preliminary data.</text>
</comment>
<keyword evidence="2" id="KW-1185">Reference proteome</keyword>
<gene>
    <name evidence="1" type="ORF">C9I98_00665</name>
</gene>
<dbReference type="EMBL" id="PYMA01000001">
    <property type="protein sequence ID" value="PSW21813.1"/>
    <property type="molecule type" value="Genomic_DNA"/>
</dbReference>
<evidence type="ECO:0000313" key="2">
    <source>
        <dbReference type="Proteomes" id="UP000241771"/>
    </source>
</evidence>
<accession>A0A2T3NZV6</accession>
<dbReference type="AlphaFoldDB" id="A0A2T3NZV6"/>
<sequence>MSSNVVTRKAWLEARKALLIKEKQYSRLRDEITRERQALPWVKVEKDYVFTGENGAVTLLELFGSKSQLIVQHFMFQEDWEAGCKSCSFMADHIDPAVVHLAERDTVFAAVSIAPIEKLLSYKQRMKWQFEWVSSHGSTFNRDFDVSFSDEELANQSATYNYKDHTAFPCKEAPGMSAFVRDDNGDIYHTYSVYGRGLEKVMTAYDLLDMVPKGRDEAGRNMYWLRRKDEYGA</sequence>
<dbReference type="Proteomes" id="UP000241771">
    <property type="component" value="Unassembled WGS sequence"/>
</dbReference>
<dbReference type="InterPro" id="IPR036249">
    <property type="entry name" value="Thioredoxin-like_sf"/>
</dbReference>
<proteinExistence type="predicted"/>
<evidence type="ECO:0000313" key="1">
    <source>
        <dbReference type="EMBL" id="PSW21813.1"/>
    </source>
</evidence>
<organism evidence="1 2">
    <name type="scientific">Photobacterium sanctipauli</name>
    <dbReference type="NCBI Taxonomy" id="1342794"/>
    <lineage>
        <taxon>Bacteria</taxon>
        <taxon>Pseudomonadati</taxon>
        <taxon>Pseudomonadota</taxon>
        <taxon>Gammaproteobacteria</taxon>
        <taxon>Vibrionales</taxon>
        <taxon>Vibrionaceae</taxon>
        <taxon>Photobacterium</taxon>
    </lineage>
</organism>
<dbReference type="RefSeq" id="WP_107271439.1">
    <property type="nucleotide sequence ID" value="NZ_PYMA01000001.1"/>
</dbReference>
<name>A0A2T3NZV6_9GAMM</name>
<dbReference type="InterPro" id="IPR010296">
    <property type="entry name" value="DUF899_thioredox"/>
</dbReference>
<dbReference type="SUPFAM" id="SSF52833">
    <property type="entry name" value="Thioredoxin-like"/>
    <property type="match status" value="1"/>
</dbReference>
<dbReference type="Pfam" id="PF05988">
    <property type="entry name" value="DUF899"/>
    <property type="match status" value="1"/>
</dbReference>